<evidence type="ECO:0000256" key="6">
    <source>
        <dbReference type="ARBA" id="ARBA00022723"/>
    </source>
</evidence>
<dbReference type="AlphaFoldDB" id="A0A8C0VKT6"/>
<keyword evidence="24" id="KW-1185">Reference proteome</keyword>
<dbReference type="GO" id="GO:0004016">
    <property type="term" value="F:adenylate cyclase activity"/>
    <property type="evidence" value="ECO:0007669"/>
    <property type="project" value="UniProtKB-EC"/>
</dbReference>
<dbReference type="FunFam" id="3.30.70.1230:FF:000002">
    <property type="entry name" value="Adenylate cyclase"/>
    <property type="match status" value="1"/>
</dbReference>
<dbReference type="GO" id="GO:0046872">
    <property type="term" value="F:metal ion binding"/>
    <property type="evidence" value="ECO:0007669"/>
    <property type="project" value="UniProtKB-KW"/>
</dbReference>
<keyword evidence="6 16" id="KW-0479">Metal-binding</keyword>
<feature type="transmembrane region" description="Helical" evidence="21">
    <location>
        <begin position="121"/>
        <end position="141"/>
    </location>
</feature>
<reference evidence="23" key="2">
    <citation type="submission" date="2025-09" db="UniProtKB">
        <authorList>
            <consortium name="Ensembl"/>
        </authorList>
    </citation>
    <scope>IDENTIFICATION</scope>
</reference>
<evidence type="ECO:0000256" key="18">
    <source>
        <dbReference type="PIRSR" id="PIRSR039050-51"/>
    </source>
</evidence>
<keyword evidence="15 16" id="KW-0456">Lyase</keyword>
<evidence type="ECO:0000256" key="16">
    <source>
        <dbReference type="PIRNR" id="PIRNR039050"/>
    </source>
</evidence>
<reference evidence="23" key="1">
    <citation type="submission" date="2025-08" db="UniProtKB">
        <authorList>
            <consortium name="Ensembl"/>
        </authorList>
    </citation>
    <scope>IDENTIFICATION</scope>
</reference>
<keyword evidence="18" id="KW-0464">Manganese</keyword>
<evidence type="ECO:0000256" key="5">
    <source>
        <dbReference type="ARBA" id="ARBA00022692"/>
    </source>
</evidence>
<dbReference type="GO" id="GO:0005886">
    <property type="term" value="C:plasma membrane"/>
    <property type="evidence" value="ECO:0007669"/>
    <property type="project" value="InterPro"/>
</dbReference>
<feature type="transmembrane region" description="Helical" evidence="21">
    <location>
        <begin position="207"/>
        <end position="222"/>
    </location>
</feature>
<evidence type="ECO:0000256" key="8">
    <source>
        <dbReference type="ARBA" id="ARBA00022741"/>
    </source>
</evidence>
<comment type="subcellular location">
    <subcellularLocation>
        <location evidence="3">Membrane</location>
        <topology evidence="3">Multi-pass membrane protein</topology>
    </subcellularLocation>
</comment>
<evidence type="ECO:0000256" key="11">
    <source>
        <dbReference type="ARBA" id="ARBA00022989"/>
    </source>
</evidence>
<keyword evidence="7" id="KW-0677">Repeat</keyword>
<dbReference type="InterPro" id="IPR001054">
    <property type="entry name" value="A/G_cyclase"/>
</dbReference>
<evidence type="ECO:0000256" key="20">
    <source>
        <dbReference type="SAM" id="MobiDB-lite"/>
    </source>
</evidence>
<dbReference type="Pfam" id="PF16214">
    <property type="entry name" value="AC_N"/>
    <property type="match status" value="1"/>
</dbReference>
<feature type="region of interest" description="Disordered" evidence="20">
    <location>
        <begin position="1"/>
        <end position="88"/>
    </location>
</feature>
<feature type="compositionally biased region" description="Gly residues" evidence="20">
    <location>
        <begin position="55"/>
        <end position="67"/>
    </location>
</feature>
<comment type="function">
    <text evidence="16">Catalyzes the formation of the signaling molecule cAMP in response to G-protein signaling.</text>
</comment>
<feature type="binding site" evidence="17">
    <location>
        <begin position="1057"/>
        <end position="1059"/>
    </location>
    <ligand>
        <name>ATP</name>
        <dbReference type="ChEBI" id="CHEBI:30616"/>
    </ligand>
</feature>
<evidence type="ECO:0000256" key="21">
    <source>
        <dbReference type="SAM" id="Phobius"/>
    </source>
</evidence>
<feature type="binding site" evidence="17">
    <location>
        <begin position="1064"/>
        <end position="1068"/>
    </location>
    <ligand>
        <name>ATP</name>
        <dbReference type="ChEBI" id="CHEBI:30616"/>
    </ligand>
</feature>
<feature type="transmembrane region" description="Helical" evidence="21">
    <location>
        <begin position="147"/>
        <end position="167"/>
    </location>
</feature>
<dbReference type="CDD" id="cd07302">
    <property type="entry name" value="CHD"/>
    <property type="match status" value="1"/>
</dbReference>
<dbReference type="InterPro" id="IPR018297">
    <property type="entry name" value="A/G_cyclase_CS"/>
</dbReference>
<dbReference type="Gene3D" id="3.30.70.1230">
    <property type="entry name" value="Nucleotide cyclase"/>
    <property type="match status" value="2"/>
</dbReference>
<keyword evidence="9 16" id="KW-0067">ATP-binding</keyword>
<feature type="binding site" evidence="18">
    <location>
        <position position="353"/>
    </location>
    <ligand>
        <name>Mg(2+)</name>
        <dbReference type="ChEBI" id="CHEBI:18420"/>
        <label>1</label>
        <note>catalytic</note>
    </ligand>
</feature>
<dbReference type="GO" id="GO:0005524">
    <property type="term" value="F:ATP binding"/>
    <property type="evidence" value="ECO:0007669"/>
    <property type="project" value="UniProtKB-UniRule"/>
</dbReference>
<dbReference type="InterPro" id="IPR032628">
    <property type="entry name" value="AC_N"/>
</dbReference>
<name>A0A8C0VKT6_CYACU</name>
<comment type="similarity">
    <text evidence="16 19">Belongs to the adenylyl cyclase class-4/guanylyl cyclase family.</text>
</comment>
<dbReference type="GO" id="GO:0007189">
    <property type="term" value="P:adenylate cyclase-activating G protein-coupled receptor signaling pathway"/>
    <property type="evidence" value="ECO:0007669"/>
    <property type="project" value="TreeGrafter"/>
</dbReference>
<evidence type="ECO:0000256" key="2">
    <source>
        <dbReference type="ARBA" id="ARBA00001936"/>
    </source>
</evidence>
<dbReference type="FunFam" id="3.30.70.1230:FF:000001">
    <property type="entry name" value="Adenylate cyclase"/>
    <property type="match status" value="1"/>
</dbReference>
<evidence type="ECO:0000256" key="19">
    <source>
        <dbReference type="RuleBase" id="RU000405"/>
    </source>
</evidence>
<evidence type="ECO:0000256" key="7">
    <source>
        <dbReference type="ARBA" id="ARBA00022737"/>
    </source>
</evidence>
<dbReference type="GO" id="GO:0035556">
    <property type="term" value="P:intracellular signal transduction"/>
    <property type="evidence" value="ECO:0007669"/>
    <property type="project" value="InterPro"/>
</dbReference>
<feature type="transmembrane region" description="Helical" evidence="21">
    <location>
        <begin position="229"/>
        <end position="246"/>
    </location>
</feature>
<gene>
    <name evidence="23" type="primary">ADCY6</name>
</gene>
<organism evidence="23 24">
    <name type="scientific">Cyanistes caeruleus</name>
    <name type="common">Eurasian blue tit</name>
    <name type="synonym">Parus caeruleus</name>
    <dbReference type="NCBI Taxonomy" id="156563"/>
    <lineage>
        <taxon>Eukaryota</taxon>
        <taxon>Metazoa</taxon>
        <taxon>Chordata</taxon>
        <taxon>Craniata</taxon>
        <taxon>Vertebrata</taxon>
        <taxon>Euteleostomi</taxon>
        <taxon>Archelosauria</taxon>
        <taxon>Archosauria</taxon>
        <taxon>Dinosauria</taxon>
        <taxon>Saurischia</taxon>
        <taxon>Theropoda</taxon>
        <taxon>Coelurosauria</taxon>
        <taxon>Aves</taxon>
        <taxon>Neognathae</taxon>
        <taxon>Neoaves</taxon>
        <taxon>Telluraves</taxon>
        <taxon>Australaves</taxon>
        <taxon>Passeriformes</taxon>
        <taxon>Paridae</taxon>
        <taxon>Cyanistes</taxon>
    </lineage>
</organism>
<comment type="cofactor">
    <cofactor evidence="2">
        <name>Mn(2+)</name>
        <dbReference type="ChEBI" id="CHEBI:29035"/>
    </cofactor>
</comment>
<dbReference type="EC" id="4.6.1.1" evidence="4 16"/>
<accession>A0A8C0VKT6</accession>
<evidence type="ECO:0000256" key="13">
    <source>
        <dbReference type="ARBA" id="ARBA00023136"/>
    </source>
</evidence>
<feature type="binding site" evidence="17">
    <location>
        <position position="983"/>
    </location>
    <ligand>
        <name>ATP</name>
        <dbReference type="ChEBI" id="CHEBI:30616"/>
    </ligand>
</feature>
<dbReference type="Pfam" id="PF00211">
    <property type="entry name" value="Guanylate_cyc"/>
    <property type="match status" value="2"/>
</dbReference>
<dbReference type="PROSITE" id="PS50125">
    <property type="entry name" value="GUANYLATE_CYCLASE_2"/>
    <property type="match status" value="2"/>
</dbReference>
<dbReference type="Ensembl" id="ENSCCET00000038020.1">
    <property type="protein sequence ID" value="ENSCCEP00000025495.1"/>
    <property type="gene ID" value="ENSCCEG00000022493.1"/>
</dbReference>
<keyword evidence="10 16" id="KW-0460">Magnesium</keyword>
<dbReference type="SMART" id="SM00044">
    <property type="entry name" value="CYCc"/>
    <property type="match status" value="2"/>
</dbReference>
<evidence type="ECO:0000256" key="17">
    <source>
        <dbReference type="PIRSR" id="PIRSR039050-50"/>
    </source>
</evidence>
<dbReference type="PROSITE" id="PS00452">
    <property type="entry name" value="GUANYLATE_CYCLASE_1"/>
    <property type="match status" value="1"/>
</dbReference>
<sequence>MGLPAGRGVRWARGQRGGRVAGGAWHASKPPGTQPGAHRHPPAGSHPGSHQRAPGGAGERGQGGSGIPPGIPRAGGPAGSPGDTAPACQLPSSVFRSKRFQSAKLERLYQRYFFQMNQSSLTVLMGVLVLVCGVMLLFLCLPGTPNVPAAAALAAATGLFLLLMVLCSRSAFPQDYMWVVSYVVLGLLAGVQALGTVAVSPRSAAEGVWWSVFFIYITYTLLPVRMRAAVLAGVLLSSLHLAIAWHRNAADPFLWKQLSANALIFLCTNVVGVCTHYPAEVSQRQAFQETRGYIQARLHLQRENRQQERLLLSVLPQHVAMEMKEDINTKKEDMMFHKIYIQKHDNVSILFADIEGFTSLASQCTAQELVMTLNELFARFDKLAAENHCLRIKILGDCYYCVSGLPEARGDHAHCCVEMGVDMIEAISLVREVTGVNVNMRVGIHSGRVHCGVLGLRKWQFDVWSNDVTLHLHLPIPRRIHITWATLQYLNGDYEVEPGHGGERNAYLKEHNIETFLIVGCSQKRKEEKAILAKLQRTRANSTEGLVPRWVPERSFSRTKDSKAFRQMVSSPGEGISRGAQEALNPEDEVDEFLSRAIDARSIDQLRKDHVKKFLLTFQTPELEKKVGGPLFPLLWIHCSICLSRSPLSSLMLGVYVSIFIVLAAILFICAIYSCVTLFPATLQQLSRGIVQSRARSTGIAVFTILLVFTAAFINMFSCSRVALRDCAARELNVTPGSVGPCQLRALNFSLGTPAGSCHGDGLACDFPEYFSYSVVLSLLACSVFLHITSIGKLLLMVGIEATFLLLVEGPHAALFDNADLLVDGSLSLPQGSWGSCSPAEGKVALRYVTPVVLAVFALALYLHAQQVESTARLDFLWKLQATGEKEEMEELQAYNRRLLHNILPKDVAAHFLARERRNDELYYQSCECVAVMFASISNFSEFYVELEANNEGVECLRLLNEIIADFDEIISEQKYRQLEKIKTIGSTYMAASGLNAATYDREGRSHISALADYAMHLMEQMKYINEHSFNNFQMKIGLNMGPVVAGVIGARKPQYDIWGNTVNVSSRMDSTGVPDRIQVTTDLYQVLAAKGYVLECRGLVKVKGKGEMTTYFLNAGPGGS</sequence>
<comment type="catalytic activity">
    <reaction evidence="1 16">
        <text>ATP = 3',5'-cyclic AMP + diphosphate</text>
        <dbReference type="Rhea" id="RHEA:15389"/>
        <dbReference type="ChEBI" id="CHEBI:30616"/>
        <dbReference type="ChEBI" id="CHEBI:33019"/>
        <dbReference type="ChEBI" id="CHEBI:58165"/>
        <dbReference type="EC" id="4.6.1.1"/>
    </reaction>
</comment>
<feature type="binding site" evidence="17">
    <location>
        <begin position="353"/>
        <end position="358"/>
    </location>
    <ligand>
        <name>ATP</name>
        <dbReference type="ChEBI" id="CHEBI:30616"/>
    </ligand>
</feature>
<keyword evidence="12 16" id="KW-0115">cAMP biosynthesis</keyword>
<dbReference type="PANTHER" id="PTHR45627:SF11">
    <property type="entry name" value="ADENYLATE CYCLASE TYPE 6"/>
    <property type="match status" value="1"/>
</dbReference>
<feature type="compositionally biased region" description="Low complexity" evidence="20">
    <location>
        <begin position="1"/>
        <end position="14"/>
    </location>
</feature>
<feature type="binding site" evidence="17">
    <location>
        <begin position="395"/>
        <end position="397"/>
    </location>
    <ligand>
        <name>ATP</name>
        <dbReference type="ChEBI" id="CHEBI:30616"/>
    </ligand>
</feature>
<dbReference type="CDD" id="cd07556">
    <property type="entry name" value="Nucleotidyl_cyc_III"/>
    <property type="match status" value="1"/>
</dbReference>
<evidence type="ECO:0000256" key="10">
    <source>
        <dbReference type="ARBA" id="ARBA00022842"/>
    </source>
</evidence>
<proteinExistence type="inferred from homology"/>
<feature type="transmembrane region" description="Helical" evidence="21">
    <location>
        <begin position="654"/>
        <end position="679"/>
    </location>
</feature>
<dbReference type="PIRSF" id="PIRSF039050">
    <property type="entry name" value="Ade_cyc"/>
    <property type="match status" value="1"/>
</dbReference>
<dbReference type="PANTHER" id="PTHR45627">
    <property type="entry name" value="ADENYLATE CYCLASE TYPE 1"/>
    <property type="match status" value="1"/>
</dbReference>
<dbReference type="Pfam" id="PF06327">
    <property type="entry name" value="Adcy_cons_dom"/>
    <property type="match status" value="1"/>
</dbReference>
<evidence type="ECO:0000256" key="1">
    <source>
        <dbReference type="ARBA" id="ARBA00001593"/>
    </source>
</evidence>
<evidence type="ECO:0000256" key="14">
    <source>
        <dbReference type="ARBA" id="ARBA00023180"/>
    </source>
</evidence>
<evidence type="ECO:0000259" key="22">
    <source>
        <dbReference type="PROSITE" id="PS50125"/>
    </source>
</evidence>
<keyword evidence="11 21" id="KW-1133">Transmembrane helix</keyword>
<feature type="transmembrane region" description="Helical" evidence="21">
    <location>
        <begin position="845"/>
        <end position="863"/>
    </location>
</feature>
<dbReference type="InterPro" id="IPR009398">
    <property type="entry name" value="Adcy_conserved_dom"/>
</dbReference>
<feature type="transmembrane region" description="Helical" evidence="21">
    <location>
        <begin position="770"/>
        <end position="788"/>
    </location>
</feature>
<feature type="binding site" evidence="17">
    <location>
        <position position="1104"/>
    </location>
    <ligand>
        <name>ATP</name>
        <dbReference type="ChEBI" id="CHEBI:30616"/>
    </ligand>
</feature>
<keyword evidence="5 21" id="KW-0812">Transmembrane</keyword>
<feature type="transmembrane region" description="Helical" evidence="21">
    <location>
        <begin position="795"/>
        <end position="816"/>
    </location>
</feature>
<feature type="binding site" evidence="17">
    <location>
        <position position="441"/>
    </location>
    <ligand>
        <name>ATP</name>
        <dbReference type="ChEBI" id="CHEBI:30616"/>
    </ligand>
</feature>
<feature type="binding site" evidence="18">
    <location>
        <position position="354"/>
    </location>
    <ligand>
        <name>Mg(2+)</name>
        <dbReference type="ChEBI" id="CHEBI:18420"/>
        <label>2</label>
        <note>catalytic</note>
    </ligand>
</feature>
<feature type="transmembrane region" description="Helical" evidence="21">
    <location>
        <begin position="179"/>
        <end position="201"/>
    </location>
</feature>
<evidence type="ECO:0000313" key="24">
    <source>
        <dbReference type="Proteomes" id="UP000694410"/>
    </source>
</evidence>
<dbReference type="InterPro" id="IPR030672">
    <property type="entry name" value="Adcy"/>
</dbReference>
<feature type="domain" description="Guanylate cyclase" evidence="22">
    <location>
        <begin position="931"/>
        <end position="1070"/>
    </location>
</feature>
<keyword evidence="13 16" id="KW-0472">Membrane</keyword>
<evidence type="ECO:0000256" key="12">
    <source>
        <dbReference type="ARBA" id="ARBA00022998"/>
    </source>
</evidence>
<keyword evidence="14" id="KW-0325">Glycoprotein</keyword>
<comment type="cofactor">
    <cofactor evidence="18">
        <name>Mg(2+)</name>
        <dbReference type="ChEBI" id="CHEBI:18420"/>
    </cofactor>
    <cofactor evidence="18">
        <name>Mn(2+)</name>
        <dbReference type="ChEBI" id="CHEBI:29035"/>
    </cofactor>
    <text evidence="18">Binds 2 magnesium ions per subunit. Is also active with manganese (in vitro).</text>
</comment>
<evidence type="ECO:0000256" key="9">
    <source>
        <dbReference type="ARBA" id="ARBA00022840"/>
    </source>
</evidence>
<feature type="binding site" evidence="18">
    <location>
        <position position="353"/>
    </location>
    <ligand>
        <name>Mg(2+)</name>
        <dbReference type="ChEBI" id="CHEBI:18420"/>
        <label>2</label>
        <note>catalytic</note>
    </ligand>
</feature>
<evidence type="ECO:0000256" key="3">
    <source>
        <dbReference type="ARBA" id="ARBA00004141"/>
    </source>
</evidence>
<protein>
    <recommendedName>
        <fullName evidence="4 16">adenylate cyclase</fullName>
        <ecNumber evidence="4 16">4.6.1.1</ecNumber>
    </recommendedName>
</protein>
<evidence type="ECO:0000256" key="4">
    <source>
        <dbReference type="ARBA" id="ARBA00012201"/>
    </source>
</evidence>
<feature type="binding site" evidence="18">
    <location>
        <position position="397"/>
    </location>
    <ligand>
        <name>Mg(2+)</name>
        <dbReference type="ChEBI" id="CHEBI:18420"/>
        <label>2</label>
        <note>catalytic</note>
    </ligand>
</feature>
<feature type="transmembrane region" description="Helical" evidence="21">
    <location>
        <begin position="700"/>
        <end position="724"/>
    </location>
</feature>
<feature type="domain" description="Guanylate cyclase" evidence="22">
    <location>
        <begin position="348"/>
        <end position="475"/>
    </location>
</feature>
<dbReference type="SUPFAM" id="SSF55073">
    <property type="entry name" value="Nucleotide cyclase"/>
    <property type="match status" value="2"/>
</dbReference>
<dbReference type="InterPro" id="IPR029787">
    <property type="entry name" value="Nucleotide_cyclase"/>
</dbReference>
<dbReference type="Proteomes" id="UP000694410">
    <property type="component" value="Unplaced"/>
</dbReference>
<dbReference type="GO" id="GO:0006171">
    <property type="term" value="P:cAMP biosynthetic process"/>
    <property type="evidence" value="ECO:0007669"/>
    <property type="project" value="UniProtKB-KW"/>
</dbReference>
<evidence type="ECO:0000256" key="15">
    <source>
        <dbReference type="ARBA" id="ARBA00023239"/>
    </source>
</evidence>
<evidence type="ECO:0000313" key="23">
    <source>
        <dbReference type="Ensembl" id="ENSCCEP00000025495.1"/>
    </source>
</evidence>
<feature type="binding site" evidence="18">
    <location>
        <position position="397"/>
    </location>
    <ligand>
        <name>Mg(2+)</name>
        <dbReference type="ChEBI" id="CHEBI:18420"/>
        <label>1</label>
        <note>catalytic</note>
    </ligand>
</feature>
<keyword evidence="8 16" id="KW-0547">Nucleotide-binding</keyword>